<dbReference type="SUPFAM" id="SSF52402">
    <property type="entry name" value="Adenine nucleotide alpha hydrolases-like"/>
    <property type="match status" value="1"/>
</dbReference>
<gene>
    <name evidence="3" type="ORF">FEF27_12965</name>
</gene>
<dbReference type="EMBL" id="VAWA01000044">
    <property type="protein sequence ID" value="TLP70564.1"/>
    <property type="molecule type" value="Genomic_DNA"/>
</dbReference>
<sequence length="110" mass="11672">MQSLNSKNDHVSRTRAYEATIARYASTATATASTIAESLRREFTGLSVISKAVEGTPGSTLISESQRLGAEIIVVGNKRVQGPARILGSIARTVASGANCDLYVVHTHQK</sequence>
<evidence type="ECO:0000313" key="3">
    <source>
        <dbReference type="EMBL" id="TLP70564.1"/>
    </source>
</evidence>
<dbReference type="AlphaFoldDB" id="A0A5R8ZXB0"/>
<organism evidence="3 4">
    <name type="scientific">Nesterenkonia sphaerica</name>
    <dbReference type="NCBI Taxonomy" id="1804988"/>
    <lineage>
        <taxon>Bacteria</taxon>
        <taxon>Bacillati</taxon>
        <taxon>Actinomycetota</taxon>
        <taxon>Actinomycetes</taxon>
        <taxon>Micrococcales</taxon>
        <taxon>Micrococcaceae</taxon>
        <taxon>Nesterenkonia</taxon>
    </lineage>
</organism>
<reference evidence="3 4" key="1">
    <citation type="submission" date="2019-05" db="EMBL/GenBank/DDBJ databases">
        <title>Nesterenkonia sp. GY239, isolated from the Southern Atlantic Ocean.</title>
        <authorList>
            <person name="Zhang G."/>
        </authorList>
    </citation>
    <scope>NUCLEOTIDE SEQUENCE [LARGE SCALE GENOMIC DNA]</scope>
    <source>
        <strain evidence="3 4">GY239</strain>
    </source>
</reference>
<comment type="caution">
    <text evidence="3">The sequence shown here is derived from an EMBL/GenBank/DDBJ whole genome shotgun (WGS) entry which is preliminary data.</text>
</comment>
<comment type="similarity">
    <text evidence="1">Belongs to the universal stress protein A family.</text>
</comment>
<feature type="domain" description="UspA" evidence="2">
    <location>
        <begin position="10"/>
        <end position="106"/>
    </location>
</feature>
<protein>
    <submittedName>
        <fullName evidence="3">Universal stress protein</fullName>
    </submittedName>
</protein>
<dbReference type="InterPro" id="IPR006015">
    <property type="entry name" value="Universal_stress_UspA"/>
</dbReference>
<dbReference type="Pfam" id="PF00582">
    <property type="entry name" value="Usp"/>
    <property type="match status" value="1"/>
</dbReference>
<dbReference type="Proteomes" id="UP000306544">
    <property type="component" value="Unassembled WGS sequence"/>
</dbReference>
<keyword evidence="4" id="KW-1185">Reference proteome</keyword>
<evidence type="ECO:0000259" key="2">
    <source>
        <dbReference type="Pfam" id="PF00582"/>
    </source>
</evidence>
<dbReference type="Gene3D" id="3.40.50.620">
    <property type="entry name" value="HUPs"/>
    <property type="match status" value="1"/>
</dbReference>
<dbReference type="PRINTS" id="PR01438">
    <property type="entry name" value="UNVRSLSTRESS"/>
</dbReference>
<name>A0A5R8ZXB0_9MICC</name>
<evidence type="ECO:0000313" key="4">
    <source>
        <dbReference type="Proteomes" id="UP000306544"/>
    </source>
</evidence>
<accession>A0A5R8ZXB0</accession>
<proteinExistence type="inferred from homology"/>
<dbReference type="InterPro" id="IPR006016">
    <property type="entry name" value="UspA"/>
</dbReference>
<dbReference type="RefSeq" id="WP_138171303.1">
    <property type="nucleotide sequence ID" value="NZ_VAWA01000044.1"/>
</dbReference>
<dbReference type="InterPro" id="IPR014729">
    <property type="entry name" value="Rossmann-like_a/b/a_fold"/>
</dbReference>
<evidence type="ECO:0000256" key="1">
    <source>
        <dbReference type="ARBA" id="ARBA00008791"/>
    </source>
</evidence>
<dbReference type="OrthoDB" id="3427787at2"/>